<keyword evidence="2" id="KW-0326">Glycosidase</keyword>
<dbReference type="GO" id="GO:0005975">
    <property type="term" value="P:carbohydrate metabolic process"/>
    <property type="evidence" value="ECO:0007669"/>
    <property type="project" value="InterPro"/>
</dbReference>
<dbReference type="InterPro" id="IPR017853">
    <property type="entry name" value="GH"/>
</dbReference>
<name>A0A7W9LF65_9ACTN</name>
<reference evidence="5 6" key="1">
    <citation type="submission" date="2020-08" db="EMBL/GenBank/DDBJ databases">
        <title>Sequencing the genomes of 1000 actinobacteria strains.</title>
        <authorList>
            <person name="Klenk H.-P."/>
        </authorList>
    </citation>
    <scope>NUCLEOTIDE SEQUENCE [LARGE SCALE GENOMIC DNA]</scope>
    <source>
        <strain evidence="5 6">DSM 45507</strain>
    </source>
</reference>
<gene>
    <name evidence="5" type="ORF">HD596_008328</name>
</gene>
<dbReference type="AlphaFoldDB" id="A0A7W9LF65"/>
<dbReference type="GO" id="GO:0004565">
    <property type="term" value="F:beta-galactosidase activity"/>
    <property type="evidence" value="ECO:0007669"/>
    <property type="project" value="InterPro"/>
</dbReference>
<dbReference type="Pfam" id="PF02449">
    <property type="entry name" value="Glyco_hydro_42"/>
    <property type="match status" value="1"/>
</dbReference>
<comment type="caution">
    <text evidence="5">The sequence shown here is derived from an EMBL/GenBank/DDBJ whole genome shotgun (WGS) entry which is preliminary data.</text>
</comment>
<evidence type="ECO:0000256" key="2">
    <source>
        <dbReference type="ARBA" id="ARBA00023295"/>
    </source>
</evidence>
<dbReference type="EMBL" id="JACHMB010000001">
    <property type="protein sequence ID" value="MBB5781572.1"/>
    <property type="molecule type" value="Genomic_DNA"/>
</dbReference>
<evidence type="ECO:0000256" key="1">
    <source>
        <dbReference type="ARBA" id="ARBA00022801"/>
    </source>
</evidence>
<evidence type="ECO:0000259" key="4">
    <source>
        <dbReference type="Pfam" id="PF18120"/>
    </source>
</evidence>
<dbReference type="SUPFAM" id="SSF51445">
    <property type="entry name" value="(Trans)glycosidases"/>
    <property type="match status" value="1"/>
</dbReference>
<evidence type="ECO:0000313" key="6">
    <source>
        <dbReference type="Proteomes" id="UP000579153"/>
    </source>
</evidence>
<evidence type="ECO:0000259" key="3">
    <source>
        <dbReference type="Pfam" id="PF02449"/>
    </source>
</evidence>
<evidence type="ECO:0000313" key="5">
    <source>
        <dbReference type="EMBL" id="MBB5781572.1"/>
    </source>
</evidence>
<dbReference type="InterPro" id="IPR013529">
    <property type="entry name" value="Glyco_hydro_42_N"/>
</dbReference>
<accession>A0A7W9LF65</accession>
<dbReference type="GO" id="GO:0009341">
    <property type="term" value="C:beta-galactosidase complex"/>
    <property type="evidence" value="ECO:0007669"/>
    <property type="project" value="InterPro"/>
</dbReference>
<feature type="domain" description="Glycoside hydrolase family 42 N-terminal" evidence="3">
    <location>
        <begin position="29"/>
        <end position="179"/>
    </location>
</feature>
<dbReference type="InterPro" id="IPR040719">
    <property type="entry name" value="DUF5597"/>
</dbReference>
<evidence type="ECO:0008006" key="7">
    <source>
        <dbReference type="Google" id="ProtNLM"/>
    </source>
</evidence>
<organism evidence="5 6">
    <name type="scientific">Nonomuraea jabiensis</name>
    <dbReference type="NCBI Taxonomy" id="882448"/>
    <lineage>
        <taxon>Bacteria</taxon>
        <taxon>Bacillati</taxon>
        <taxon>Actinomycetota</taxon>
        <taxon>Actinomycetes</taxon>
        <taxon>Streptosporangiales</taxon>
        <taxon>Streptosporangiaceae</taxon>
        <taxon>Nonomuraea</taxon>
    </lineage>
</organism>
<keyword evidence="6" id="KW-1185">Reference proteome</keyword>
<feature type="domain" description="DUF5597" evidence="4">
    <location>
        <begin position="372"/>
        <end position="491"/>
    </location>
</feature>
<dbReference type="Pfam" id="PF18120">
    <property type="entry name" value="DUF5597"/>
    <property type="match status" value="1"/>
</dbReference>
<dbReference type="RefSeq" id="WP_221519750.1">
    <property type="nucleotide sequence ID" value="NZ_JACHMB010000001.1"/>
</dbReference>
<proteinExistence type="predicted"/>
<dbReference type="Proteomes" id="UP000579153">
    <property type="component" value="Unassembled WGS sequence"/>
</dbReference>
<sequence length="524" mass="56811">MERLLYRRRRRPVPDIGAEVHNSSSSTVHAIAESFSTVRELGANTVLAPVAWDLFEPAEGTFDFSLIDTMISTAAGLRLRLIPMWFGTWKNAVSTYVPRWVKTDLDRFPRAVVSGGRRIEHLTAFCPESRDADARAFAALMRRIREVDTDGVVLAVQVENEIGLLGDTRDRGELAESAFASAVPAEVVDAVASDPSMPLHAEWVDHGSRREGTWSEVFPDGDRRDEAFMAAAFAAYVGRVAAAGAAEHDVPLFVNAWLDADSVLDGPVAVAGGKRPGDYPSGGPVIPVAAIWEKLAPALHFLAVDMYVDGGEDVFEAYRSRRGRLFIPELRADAVGIGQMFSALGTHRALGVSPFGVDSLDPCDAGSAQLIDAYYLLRAAALLIRQNPDATVRSFVLSETQPEAQLHFGDATIHIHSKDEWGTVTPVYPAYGIVIEDGDGLYIIGRGFWITLAGSDDKQVSFASATHYRLEGEALRPVRHLNGDETAGGTLIPFPFTGSPLVPGRVIPTRIPDAGIARISVYSY</sequence>
<dbReference type="Gene3D" id="3.20.20.80">
    <property type="entry name" value="Glycosidases"/>
    <property type="match status" value="1"/>
</dbReference>
<dbReference type="Gene3D" id="2.60.220.20">
    <property type="entry name" value="putative beta-Galactosidase from caulobacter crescentus"/>
    <property type="match status" value="1"/>
</dbReference>
<protein>
    <recommendedName>
        <fullName evidence="7">Beta-galactosidase</fullName>
    </recommendedName>
</protein>
<keyword evidence="1" id="KW-0378">Hydrolase</keyword>